<dbReference type="PANTHER" id="PTHR34561">
    <property type="entry name" value="NADH DEHYDROGENASE [UBIQUINONE] 1 ALPHA SUBCOMPLEX ASSEMBLY FACTOR 8"/>
    <property type="match status" value="1"/>
</dbReference>
<dbReference type="Proteomes" id="UP000028045">
    <property type="component" value="Unassembled WGS sequence"/>
</dbReference>
<protein>
    <recommendedName>
        <fullName evidence="3">IMS import disulfide relay-system CHCH-CHCH-like Cx9C domain-containing protein</fullName>
    </recommendedName>
</protein>
<dbReference type="GO" id="GO:0032981">
    <property type="term" value="P:mitochondrial respiratory chain complex I assembly"/>
    <property type="evidence" value="ECO:0007669"/>
    <property type="project" value="InterPro"/>
</dbReference>
<sequence>MTRTATRPIQKFAKAVSQCSAEASAYGKCIVADYNAVHKNQCAKEFMRLKDCYLVSLQPMASLHTFILTVHSYTGSIEEVNEKKRHRLVLDFFFSSTAHTIDN</sequence>
<dbReference type="GO" id="GO:0005739">
    <property type="term" value="C:mitochondrion"/>
    <property type="evidence" value="ECO:0007669"/>
    <property type="project" value="InterPro"/>
</dbReference>
<accession>A0A084AW11</accession>
<evidence type="ECO:0000313" key="1">
    <source>
        <dbReference type="EMBL" id="KEY69490.1"/>
    </source>
</evidence>
<keyword evidence="2" id="KW-1185">Reference proteome</keyword>
<reference evidence="1 2" key="1">
    <citation type="journal article" date="2014" name="BMC Genomics">
        <title>Comparative genome sequencing reveals chemotype-specific gene clusters in the toxigenic black mold Stachybotrys.</title>
        <authorList>
            <person name="Semeiks J."/>
            <person name="Borek D."/>
            <person name="Otwinowski Z."/>
            <person name="Grishin N.V."/>
        </authorList>
    </citation>
    <scope>NUCLEOTIDE SEQUENCE [LARGE SCALE GENOMIC DNA]</scope>
    <source>
        <strain evidence="2">CBS 109288 / IBT 7711</strain>
    </source>
</reference>
<name>A0A084AW11_STACB</name>
<gene>
    <name evidence="1" type="ORF">S7711_02028</name>
</gene>
<proteinExistence type="predicted"/>
<evidence type="ECO:0000313" key="2">
    <source>
        <dbReference type="Proteomes" id="UP000028045"/>
    </source>
</evidence>
<dbReference type="InterPro" id="IPR034595">
    <property type="entry name" value="NDUFAF8"/>
</dbReference>
<organism evidence="1 2">
    <name type="scientific">Stachybotrys chartarum (strain CBS 109288 / IBT 7711)</name>
    <name type="common">Toxic black mold</name>
    <name type="synonym">Stilbospora chartarum</name>
    <dbReference type="NCBI Taxonomy" id="1280523"/>
    <lineage>
        <taxon>Eukaryota</taxon>
        <taxon>Fungi</taxon>
        <taxon>Dikarya</taxon>
        <taxon>Ascomycota</taxon>
        <taxon>Pezizomycotina</taxon>
        <taxon>Sordariomycetes</taxon>
        <taxon>Hypocreomycetidae</taxon>
        <taxon>Hypocreales</taxon>
        <taxon>Stachybotryaceae</taxon>
        <taxon>Stachybotrys</taxon>
    </lineage>
</organism>
<dbReference type="AlphaFoldDB" id="A0A084AW11"/>
<dbReference type="OrthoDB" id="3821113at2759"/>
<dbReference type="PANTHER" id="PTHR34561:SF1">
    <property type="entry name" value="NADH DEHYDROGENASE [UBIQUINONE] 1 ALPHA SUBCOMPLEX ASSEMBLY FACTOR 8"/>
    <property type="match status" value="1"/>
</dbReference>
<dbReference type="EMBL" id="KL648525">
    <property type="protein sequence ID" value="KEY69490.1"/>
    <property type="molecule type" value="Genomic_DNA"/>
</dbReference>
<evidence type="ECO:0008006" key="3">
    <source>
        <dbReference type="Google" id="ProtNLM"/>
    </source>
</evidence>
<dbReference type="HOGENOM" id="CLU_2265466_0_0_1"/>